<feature type="domain" description="Response regulatory" evidence="5">
    <location>
        <begin position="11"/>
        <end position="130"/>
    </location>
</feature>
<dbReference type="Pfam" id="PF00196">
    <property type="entry name" value="GerE"/>
    <property type="match status" value="1"/>
</dbReference>
<dbReference type="Pfam" id="PF00072">
    <property type="entry name" value="Response_reg"/>
    <property type="match status" value="1"/>
</dbReference>
<reference evidence="6 7" key="1">
    <citation type="journal article" date="2022" name="Int. J. Syst. Evol. Microbiol.">
        <title>Noviherbaspirillum aridicola sp. nov., isolated from an arid soil in Pakistan.</title>
        <authorList>
            <person name="Khan I.U."/>
            <person name="Saqib M."/>
            <person name="Amin A."/>
            <person name="Hussain F."/>
            <person name="Li L."/>
            <person name="Liu Y.H."/>
            <person name="Fang B.Z."/>
            <person name="Ahmed I."/>
            <person name="Li W.J."/>
        </authorList>
    </citation>
    <scope>NUCLEOTIDE SEQUENCE [LARGE SCALE GENOMIC DNA]</scope>
    <source>
        <strain evidence="6 7">NCCP-691</strain>
    </source>
</reference>
<dbReference type="InterPro" id="IPR000792">
    <property type="entry name" value="Tscrpt_reg_LuxR_C"/>
</dbReference>
<keyword evidence="7" id="KW-1185">Reference proteome</keyword>
<protein>
    <submittedName>
        <fullName evidence="6">DNA-binding response regulator</fullName>
    </submittedName>
</protein>
<dbReference type="CDD" id="cd17535">
    <property type="entry name" value="REC_NarL-like"/>
    <property type="match status" value="1"/>
</dbReference>
<dbReference type="Gene3D" id="3.40.50.2300">
    <property type="match status" value="1"/>
</dbReference>
<evidence type="ECO:0000313" key="6">
    <source>
        <dbReference type="EMBL" id="GIZ50205.1"/>
    </source>
</evidence>
<name>A0ABQ4PZ79_9BURK</name>
<evidence type="ECO:0000256" key="2">
    <source>
        <dbReference type="ARBA" id="ARBA00023125"/>
    </source>
</evidence>
<dbReference type="RefSeq" id="WP_220806385.1">
    <property type="nucleotide sequence ID" value="NZ_BPMK01000001.1"/>
</dbReference>
<dbReference type="EMBL" id="BPMK01000001">
    <property type="protein sequence ID" value="GIZ50205.1"/>
    <property type="molecule type" value="Genomic_DNA"/>
</dbReference>
<accession>A0ABQ4PZ79</accession>
<keyword evidence="1 3" id="KW-0597">Phosphoprotein</keyword>
<dbReference type="Proteomes" id="UP000887222">
    <property type="component" value="Unassembled WGS sequence"/>
</dbReference>
<evidence type="ECO:0000313" key="7">
    <source>
        <dbReference type="Proteomes" id="UP000887222"/>
    </source>
</evidence>
<dbReference type="InterPro" id="IPR051015">
    <property type="entry name" value="EvgA-like"/>
</dbReference>
<dbReference type="InterPro" id="IPR011006">
    <property type="entry name" value="CheY-like_superfamily"/>
</dbReference>
<dbReference type="SMART" id="SM00421">
    <property type="entry name" value="HTH_LUXR"/>
    <property type="match status" value="1"/>
</dbReference>
<dbReference type="InterPro" id="IPR016032">
    <property type="entry name" value="Sig_transdc_resp-reg_C-effctor"/>
</dbReference>
<dbReference type="PROSITE" id="PS50043">
    <property type="entry name" value="HTH_LUXR_2"/>
    <property type="match status" value="1"/>
</dbReference>
<dbReference type="Gene3D" id="1.10.10.10">
    <property type="entry name" value="Winged helix-like DNA-binding domain superfamily/Winged helix DNA-binding domain"/>
    <property type="match status" value="1"/>
</dbReference>
<sequence>MANDNILQPRTILAIDDHELVRVGLRSVLLQHFGERYRVEEAQSLEEALVCLKERAGDIFLILLDLHLGDTRGLAGLALLRQRYPDLPVIVVSGLQDEKVREKAAMLGAVAFVNKGGDAGSLAGLLEAVDALARGQLPRPPASGAQQPGTCAGSVDASRLSGVALSKRQIQVLELILAGHDNSQIAEETGLALGSVKNCVSSIFLVFNVRSRAELVGLFAG</sequence>
<dbReference type="CDD" id="cd06170">
    <property type="entry name" value="LuxR_C_like"/>
    <property type="match status" value="1"/>
</dbReference>
<keyword evidence="2 6" id="KW-0238">DNA-binding</keyword>
<dbReference type="PANTHER" id="PTHR45566:SF1">
    <property type="entry name" value="HTH-TYPE TRANSCRIPTIONAL REGULATOR YHJB-RELATED"/>
    <property type="match status" value="1"/>
</dbReference>
<gene>
    <name evidence="6" type="ORF">NCCP691_02190</name>
</gene>
<dbReference type="SUPFAM" id="SSF46894">
    <property type="entry name" value="C-terminal effector domain of the bipartite response regulators"/>
    <property type="match status" value="1"/>
</dbReference>
<dbReference type="InterPro" id="IPR036388">
    <property type="entry name" value="WH-like_DNA-bd_sf"/>
</dbReference>
<evidence type="ECO:0000256" key="3">
    <source>
        <dbReference type="PROSITE-ProRule" id="PRU00169"/>
    </source>
</evidence>
<organism evidence="6 7">
    <name type="scientific">Noviherbaspirillum aridicola</name>
    <dbReference type="NCBI Taxonomy" id="2849687"/>
    <lineage>
        <taxon>Bacteria</taxon>
        <taxon>Pseudomonadati</taxon>
        <taxon>Pseudomonadota</taxon>
        <taxon>Betaproteobacteria</taxon>
        <taxon>Burkholderiales</taxon>
        <taxon>Oxalobacteraceae</taxon>
        <taxon>Noviherbaspirillum</taxon>
    </lineage>
</organism>
<dbReference type="PROSITE" id="PS50110">
    <property type="entry name" value="RESPONSE_REGULATORY"/>
    <property type="match status" value="1"/>
</dbReference>
<dbReference type="InterPro" id="IPR001789">
    <property type="entry name" value="Sig_transdc_resp-reg_receiver"/>
</dbReference>
<comment type="caution">
    <text evidence="6">The sequence shown here is derived from an EMBL/GenBank/DDBJ whole genome shotgun (WGS) entry which is preliminary data.</text>
</comment>
<evidence type="ECO:0000259" key="4">
    <source>
        <dbReference type="PROSITE" id="PS50043"/>
    </source>
</evidence>
<dbReference type="SMART" id="SM00448">
    <property type="entry name" value="REC"/>
    <property type="match status" value="1"/>
</dbReference>
<dbReference type="GO" id="GO:0003677">
    <property type="term" value="F:DNA binding"/>
    <property type="evidence" value="ECO:0007669"/>
    <property type="project" value="UniProtKB-KW"/>
</dbReference>
<dbReference type="InterPro" id="IPR058245">
    <property type="entry name" value="NreC/VraR/RcsB-like_REC"/>
</dbReference>
<feature type="domain" description="HTH luxR-type" evidence="4">
    <location>
        <begin position="158"/>
        <end position="221"/>
    </location>
</feature>
<proteinExistence type="predicted"/>
<feature type="modified residue" description="4-aspartylphosphate" evidence="3">
    <location>
        <position position="65"/>
    </location>
</feature>
<dbReference type="PANTHER" id="PTHR45566">
    <property type="entry name" value="HTH-TYPE TRANSCRIPTIONAL REGULATOR YHJB-RELATED"/>
    <property type="match status" value="1"/>
</dbReference>
<evidence type="ECO:0000259" key="5">
    <source>
        <dbReference type="PROSITE" id="PS50110"/>
    </source>
</evidence>
<evidence type="ECO:0000256" key="1">
    <source>
        <dbReference type="ARBA" id="ARBA00022553"/>
    </source>
</evidence>
<dbReference type="SUPFAM" id="SSF52172">
    <property type="entry name" value="CheY-like"/>
    <property type="match status" value="1"/>
</dbReference>